<dbReference type="HOGENOM" id="CLU_073290_1_0_7"/>
<dbReference type="SUPFAM" id="SSF53795">
    <property type="entry name" value="PEP carboxykinase-like"/>
    <property type="match status" value="1"/>
</dbReference>
<reference evidence="2 3" key="1">
    <citation type="submission" date="2006-10" db="EMBL/GenBank/DDBJ databases">
        <title>Complete sequence of chromosome of Pelobacter propionicus DSM 2379.</title>
        <authorList>
            <consortium name="US DOE Joint Genome Institute"/>
            <person name="Copeland A."/>
            <person name="Lucas S."/>
            <person name="Lapidus A."/>
            <person name="Barry K."/>
            <person name="Detter J.C."/>
            <person name="Glavina del Rio T."/>
            <person name="Hammon N."/>
            <person name="Israni S."/>
            <person name="Dalin E."/>
            <person name="Tice H."/>
            <person name="Pitluck S."/>
            <person name="Saunders E."/>
            <person name="Brettin T."/>
            <person name="Bruce D."/>
            <person name="Han C."/>
            <person name="Tapia R."/>
            <person name="Schmutz J."/>
            <person name="Larimer F."/>
            <person name="Land M."/>
            <person name="Hauser L."/>
            <person name="Kyrpides N."/>
            <person name="Kim E."/>
            <person name="Lovley D."/>
            <person name="Richardson P."/>
        </authorList>
    </citation>
    <scope>NUCLEOTIDE SEQUENCE [LARGE SCALE GENOMIC DNA]</scope>
    <source>
        <strain evidence="3">DSM 2379 / NBRC 103807 / OttBd1</strain>
    </source>
</reference>
<dbReference type="KEGG" id="ppd:Ppro_0056"/>
<sequence length="301" mass="32975">MTNQYRVFGLTVSSPLPLPALAVPSGISSPADIVISYGDTPAELSAPQVRGIRFQAAPGEFLLRVDDVARFYVQGGYRITITPENGAHDNDLLPFLMGSAFGALLQQRRILVLHASAIEANDAAVVFCGPSGIGKSTLAAGFHRRGYRFLADDLCAISLAHEQPAVFPGFPRLKLWADSLKRLDTSRDDLQCIRWGADLQKFFLPAENRCEEPVVLRSVFILNSTNSGRLELTPVPGTEKVDPLIANSYRMRFLHGLGGKKEHFKLCATVAARARVCHVSRPQRGFLLEELMDLLEGSFLA</sequence>
<feature type="chain" id="PRO_5002631834" evidence="1">
    <location>
        <begin position="23"/>
        <end position="301"/>
    </location>
</feature>
<keyword evidence="2" id="KW-0418">Kinase</keyword>
<dbReference type="eggNOG" id="COG1493">
    <property type="taxonomic scope" value="Bacteria"/>
</dbReference>
<dbReference type="RefSeq" id="WP_011734011.1">
    <property type="nucleotide sequence ID" value="NC_008609.1"/>
</dbReference>
<accession>A1AK26</accession>
<protein>
    <submittedName>
        <fullName evidence="2">Hpr(Ser) kinase/phosphatase</fullName>
        <ecNumber evidence="2">2.7.1.-</ecNumber>
    </submittedName>
</protein>
<organism evidence="2 3">
    <name type="scientific">Pelobacter propionicus (strain DSM 2379 / NBRC 103807 / OttBd1)</name>
    <dbReference type="NCBI Taxonomy" id="338966"/>
    <lineage>
        <taxon>Bacteria</taxon>
        <taxon>Pseudomonadati</taxon>
        <taxon>Thermodesulfobacteriota</taxon>
        <taxon>Desulfuromonadia</taxon>
        <taxon>Desulfuromonadales</taxon>
        <taxon>Desulfuromonadaceae</taxon>
        <taxon>Pelobacter</taxon>
    </lineage>
</organism>
<dbReference type="InterPro" id="IPR027417">
    <property type="entry name" value="P-loop_NTPase"/>
</dbReference>
<dbReference type="OrthoDB" id="3213869at2"/>
<dbReference type="AlphaFoldDB" id="A1AK26"/>
<evidence type="ECO:0000313" key="2">
    <source>
        <dbReference type="EMBL" id="ABK97696.1"/>
    </source>
</evidence>
<dbReference type="EMBL" id="CP000482">
    <property type="protein sequence ID" value="ABK97696.1"/>
    <property type="molecule type" value="Genomic_DNA"/>
</dbReference>
<gene>
    <name evidence="2" type="ordered locus">Ppro_0056</name>
</gene>
<keyword evidence="2" id="KW-0808">Transferase</keyword>
<keyword evidence="1" id="KW-0732">Signal</keyword>
<evidence type="ECO:0000313" key="3">
    <source>
        <dbReference type="Proteomes" id="UP000006732"/>
    </source>
</evidence>
<dbReference type="Gene3D" id="3.40.50.300">
    <property type="entry name" value="P-loop containing nucleotide triphosphate hydrolases"/>
    <property type="match status" value="1"/>
</dbReference>
<keyword evidence="3" id="KW-1185">Reference proteome</keyword>
<dbReference type="Proteomes" id="UP000006732">
    <property type="component" value="Chromosome"/>
</dbReference>
<evidence type="ECO:0000256" key="1">
    <source>
        <dbReference type="SAM" id="SignalP"/>
    </source>
</evidence>
<dbReference type="EC" id="2.7.1.-" evidence="2"/>
<dbReference type="STRING" id="338966.Ppro_0056"/>
<proteinExistence type="predicted"/>
<dbReference type="GO" id="GO:0016301">
    <property type="term" value="F:kinase activity"/>
    <property type="evidence" value="ECO:0007669"/>
    <property type="project" value="UniProtKB-KW"/>
</dbReference>
<feature type="signal peptide" evidence="1">
    <location>
        <begin position="1"/>
        <end position="22"/>
    </location>
</feature>
<name>A1AK26_PELPD</name>